<proteinExistence type="predicted"/>
<keyword evidence="1" id="KW-0503">Monooxygenase</keyword>
<keyword evidence="2" id="KW-1185">Reference proteome</keyword>
<dbReference type="RefSeq" id="WP_147288901.1">
    <property type="nucleotide sequence ID" value="NZ_QQAZ01000003.1"/>
</dbReference>
<gene>
    <name evidence="1" type="ORF">DFR68_10365</name>
</gene>
<organism evidence="1 2">
    <name type="scientific">Nocardia mexicana</name>
    <dbReference type="NCBI Taxonomy" id="279262"/>
    <lineage>
        <taxon>Bacteria</taxon>
        <taxon>Bacillati</taxon>
        <taxon>Actinomycetota</taxon>
        <taxon>Actinomycetes</taxon>
        <taxon>Mycobacteriales</taxon>
        <taxon>Nocardiaceae</taxon>
        <taxon>Nocardia</taxon>
    </lineage>
</organism>
<dbReference type="Proteomes" id="UP000255355">
    <property type="component" value="Unassembled WGS sequence"/>
</dbReference>
<dbReference type="SUPFAM" id="SSF54909">
    <property type="entry name" value="Dimeric alpha+beta barrel"/>
    <property type="match status" value="2"/>
</dbReference>
<comment type="caution">
    <text evidence="1">The sequence shown here is derived from an EMBL/GenBank/DDBJ whole genome shotgun (WGS) entry which is preliminary data.</text>
</comment>
<dbReference type="Gene3D" id="3.30.70.100">
    <property type="match status" value="2"/>
</dbReference>
<name>A0A370H7Q1_9NOCA</name>
<evidence type="ECO:0000313" key="2">
    <source>
        <dbReference type="Proteomes" id="UP000255355"/>
    </source>
</evidence>
<dbReference type="OrthoDB" id="1493813at2"/>
<reference evidence="1 2" key="1">
    <citation type="submission" date="2018-07" db="EMBL/GenBank/DDBJ databases">
        <title>Genomic Encyclopedia of Type Strains, Phase IV (KMG-IV): sequencing the most valuable type-strain genomes for metagenomic binning, comparative biology and taxonomic classification.</title>
        <authorList>
            <person name="Goeker M."/>
        </authorList>
    </citation>
    <scope>NUCLEOTIDE SEQUENCE [LARGE SCALE GENOMIC DNA]</scope>
    <source>
        <strain evidence="1 2">DSM 44952</strain>
    </source>
</reference>
<accession>A0A370H7Q1</accession>
<dbReference type="STRING" id="1210089.GCA_001613165_03524"/>
<evidence type="ECO:0000313" key="1">
    <source>
        <dbReference type="EMBL" id="RDI52681.1"/>
    </source>
</evidence>
<protein>
    <submittedName>
        <fullName evidence="1">Antibiotic biosynthesis monooxygenase</fullName>
    </submittedName>
</protein>
<dbReference type="EMBL" id="QQAZ01000003">
    <property type="protein sequence ID" value="RDI52681.1"/>
    <property type="molecule type" value="Genomic_DNA"/>
</dbReference>
<dbReference type="GO" id="GO:0004497">
    <property type="term" value="F:monooxygenase activity"/>
    <property type="evidence" value="ECO:0007669"/>
    <property type="project" value="UniProtKB-KW"/>
</dbReference>
<dbReference type="AlphaFoldDB" id="A0A370H7Q1"/>
<dbReference type="InterPro" id="IPR011008">
    <property type="entry name" value="Dimeric_a/b-barrel"/>
</dbReference>
<sequence length="235" mass="26497">MSSEYLFGQWPAPDRTDAGAVLINVWRGATPERMRRFTDDMVDGVWPAELTDGELSFSLYESEDGRSLMAYKQWTSKDAYDAYLAVRGFGGAHAFREANPDVEFHHDWFRLLRSGVRPGETRTPGCMVLVDIEPETAESGKRWVDQVFDAFGSDGAGSQNISAHFHRNLDGTALVNYAEWESAAAHEQALAEGNLSTRTTEQWERVRQFGGVTFRGFTRYRLLRSIQRPAPAAEH</sequence>
<keyword evidence="1" id="KW-0560">Oxidoreductase</keyword>